<evidence type="ECO:0000256" key="2">
    <source>
        <dbReference type="ARBA" id="ARBA00022737"/>
    </source>
</evidence>
<dbReference type="SUPFAM" id="SSF54695">
    <property type="entry name" value="POZ domain"/>
    <property type="match status" value="1"/>
</dbReference>
<dbReference type="Pfam" id="PF00651">
    <property type="entry name" value="BTB"/>
    <property type="match status" value="1"/>
</dbReference>
<name>A0AAD9KCZ4_9ANNE</name>
<dbReference type="Proteomes" id="UP001208570">
    <property type="component" value="Unassembled WGS sequence"/>
</dbReference>
<evidence type="ECO:0000256" key="1">
    <source>
        <dbReference type="ARBA" id="ARBA00022441"/>
    </source>
</evidence>
<dbReference type="InterPro" id="IPR011333">
    <property type="entry name" value="SKP1/BTB/POZ_sf"/>
</dbReference>
<evidence type="ECO:0000313" key="5">
    <source>
        <dbReference type="Proteomes" id="UP001208570"/>
    </source>
</evidence>
<dbReference type="SMART" id="SM00875">
    <property type="entry name" value="BACK"/>
    <property type="match status" value="1"/>
</dbReference>
<dbReference type="InterPro" id="IPR006652">
    <property type="entry name" value="Kelch_1"/>
</dbReference>
<dbReference type="Gene3D" id="3.30.710.10">
    <property type="entry name" value="Potassium Channel Kv1.1, Chain A"/>
    <property type="match status" value="1"/>
</dbReference>
<dbReference type="InterPro" id="IPR015915">
    <property type="entry name" value="Kelch-typ_b-propeller"/>
</dbReference>
<sequence>MMEEKRKNSEQVMLIAGDQHITCDKSKLKTASSYFGAMFNSDMIESEASEIHLQAVDSSLLELLVDFAENDQKELKFNEHNAQELLQLACMLQFNDATSVIERYLLDNVTCSNTCGVILIADMCGLNALYNKARTIAEWWFEDVIEEDEIVELSYELFLDLVSSNTLNVNSELTVFKVIERWLLHSYLERCEHYPSLLSCVQWEAISEVEFYDVLEASPLFQETGVKEHVLDSRKKLSTEETARGEWIKPDEMQNIEESKEKLLNHHLLVYDINKKDENDHYQLTSLPDDYSNVWGYEACVVGKDVYLFGGEKKGPHMRKDWYKSVWCYDSLKDTWRLITELPTPRRHHSIAVNGDFIYVIGGFSRHRIIQNTVDRYDSINDTWQKQPSLTHSVFGAATCACNGSIYVITDSIEILHSGSTNWTQKCNILPPNVSIQCAVSHQASIYMMAIYIKCFYLLDTNTEQLTKLDPFQHTVGKACRTREKIFIVGGEDTFSIEYYSLEDRTFGVSHCQMQPLKDHHVLSLPRYSAFRKT</sequence>
<dbReference type="PANTHER" id="PTHR24412:SF480">
    <property type="entry name" value="KELCH-LIKE PROTEIN 8"/>
    <property type="match status" value="1"/>
</dbReference>
<reference evidence="4" key="1">
    <citation type="journal article" date="2023" name="Mol. Biol. Evol.">
        <title>Third-Generation Sequencing Reveals the Adaptive Role of the Epigenome in Three Deep-Sea Polychaetes.</title>
        <authorList>
            <person name="Perez M."/>
            <person name="Aroh O."/>
            <person name="Sun Y."/>
            <person name="Lan Y."/>
            <person name="Juniper S.K."/>
            <person name="Young C.R."/>
            <person name="Angers B."/>
            <person name="Qian P.Y."/>
        </authorList>
    </citation>
    <scope>NUCLEOTIDE SEQUENCE</scope>
    <source>
        <strain evidence="4">P08H-3</strain>
    </source>
</reference>
<comment type="caution">
    <text evidence="4">The sequence shown here is derived from an EMBL/GenBank/DDBJ whole genome shotgun (WGS) entry which is preliminary data.</text>
</comment>
<keyword evidence="5" id="KW-1185">Reference proteome</keyword>
<proteinExistence type="predicted"/>
<accession>A0AAD9KCZ4</accession>
<dbReference type="Gene3D" id="1.25.40.420">
    <property type="match status" value="1"/>
</dbReference>
<dbReference type="SMART" id="SM00612">
    <property type="entry name" value="Kelch"/>
    <property type="match status" value="2"/>
</dbReference>
<keyword evidence="1" id="KW-0880">Kelch repeat</keyword>
<dbReference type="Pfam" id="PF07707">
    <property type="entry name" value="BACK"/>
    <property type="match status" value="1"/>
</dbReference>
<keyword evidence="2" id="KW-0677">Repeat</keyword>
<protein>
    <recommendedName>
        <fullName evidence="3">BTB domain-containing protein</fullName>
    </recommendedName>
</protein>
<dbReference type="InterPro" id="IPR017096">
    <property type="entry name" value="BTB-kelch_protein"/>
</dbReference>
<dbReference type="InterPro" id="IPR000210">
    <property type="entry name" value="BTB/POZ_dom"/>
</dbReference>
<organism evidence="4 5">
    <name type="scientific">Paralvinella palmiformis</name>
    <dbReference type="NCBI Taxonomy" id="53620"/>
    <lineage>
        <taxon>Eukaryota</taxon>
        <taxon>Metazoa</taxon>
        <taxon>Spiralia</taxon>
        <taxon>Lophotrochozoa</taxon>
        <taxon>Annelida</taxon>
        <taxon>Polychaeta</taxon>
        <taxon>Sedentaria</taxon>
        <taxon>Canalipalpata</taxon>
        <taxon>Terebellida</taxon>
        <taxon>Terebelliformia</taxon>
        <taxon>Alvinellidae</taxon>
        <taxon>Paralvinella</taxon>
    </lineage>
</organism>
<dbReference type="Pfam" id="PF24681">
    <property type="entry name" value="Kelch_KLHDC2_KLHL20_DRC7"/>
    <property type="match status" value="1"/>
</dbReference>
<evidence type="ECO:0000259" key="3">
    <source>
        <dbReference type="PROSITE" id="PS50097"/>
    </source>
</evidence>
<dbReference type="EMBL" id="JAODUP010000012">
    <property type="protein sequence ID" value="KAK2169051.1"/>
    <property type="molecule type" value="Genomic_DNA"/>
</dbReference>
<dbReference type="SMART" id="SM00225">
    <property type="entry name" value="BTB"/>
    <property type="match status" value="1"/>
</dbReference>
<gene>
    <name evidence="4" type="ORF">LSH36_12g03055</name>
</gene>
<dbReference type="AlphaFoldDB" id="A0AAD9KCZ4"/>
<dbReference type="PROSITE" id="PS50097">
    <property type="entry name" value="BTB"/>
    <property type="match status" value="1"/>
</dbReference>
<dbReference type="PIRSF" id="PIRSF037037">
    <property type="entry name" value="Kelch-like_protein_gigaxonin"/>
    <property type="match status" value="1"/>
</dbReference>
<evidence type="ECO:0000313" key="4">
    <source>
        <dbReference type="EMBL" id="KAK2169051.1"/>
    </source>
</evidence>
<dbReference type="Gene3D" id="2.120.10.80">
    <property type="entry name" value="Kelch-type beta propeller"/>
    <property type="match status" value="1"/>
</dbReference>
<dbReference type="InterPro" id="IPR011705">
    <property type="entry name" value="BACK"/>
</dbReference>
<dbReference type="SUPFAM" id="SSF117281">
    <property type="entry name" value="Kelch motif"/>
    <property type="match status" value="1"/>
</dbReference>
<feature type="domain" description="BTB" evidence="3">
    <location>
        <begin position="10"/>
        <end position="77"/>
    </location>
</feature>
<dbReference type="PANTHER" id="PTHR24412">
    <property type="entry name" value="KELCH PROTEIN"/>
    <property type="match status" value="1"/>
</dbReference>